<evidence type="ECO:0000259" key="3">
    <source>
        <dbReference type="Pfam" id="PF03703"/>
    </source>
</evidence>
<sequence>MSSPTEPSAPDAPPTGSEPPGVPAPHRPVLERPHPLTPLVRGWIVLVAGIFGFSQNITDIMSGRSELPPWWVLVGLLLLVAVAAGLAGLASWWFTRFVIDDDEVRVETGWLQRRSRRVAFDRIQSVDVDQPLAARLLGLAELRIEAGAGESATRLRYLQRTRAYTLRDYLLQRAVGQRATVADVGQGPQAGALVDASAADRVLLAMSPARIVGAFLLSAELWWSVVLGVVVVGVGRGLGVEVISLAALFPLALGLVSAISRRLVHQYNFRLLRTPLGGLRVTAGLTRLGSQSLPLDRIQGVRISQSLLWRIPGWWQADIDMVGVSAGNEDGEDRRESTVLPAGTTGELGFVLAQVLPGIDLGAVQLHRVPARVRWIRWFDQQTLRWGATPQAAIADSGLLVRHGEIVPLHKFQSVRLTQGPLQRLLRVASVHLDTTPGPVHHVARHLPVEQARPYAEQLLAWGSAARRSGSGVRTPVGPSAGPPAGPRTRPPGTGDVDTRSR</sequence>
<evidence type="ECO:0000256" key="2">
    <source>
        <dbReference type="SAM" id="Phobius"/>
    </source>
</evidence>
<feature type="compositionally biased region" description="Pro residues" evidence="1">
    <location>
        <begin position="10"/>
        <end position="26"/>
    </location>
</feature>
<evidence type="ECO:0000313" key="4">
    <source>
        <dbReference type="EMBL" id="SDB80667.1"/>
    </source>
</evidence>
<keyword evidence="2" id="KW-0472">Membrane</keyword>
<dbReference type="EMBL" id="FMYF01000002">
    <property type="protein sequence ID" value="SDB80667.1"/>
    <property type="molecule type" value="Genomic_DNA"/>
</dbReference>
<proteinExistence type="predicted"/>
<protein>
    <submittedName>
        <fullName evidence="4">Putative membrane protein</fullName>
    </submittedName>
</protein>
<dbReference type="PIRSF" id="PIRSF026631">
    <property type="entry name" value="UCP026631"/>
    <property type="match status" value="1"/>
</dbReference>
<dbReference type="AlphaFoldDB" id="A0A1G6GF97"/>
<dbReference type="InterPro" id="IPR005182">
    <property type="entry name" value="YdbS-like_PH"/>
</dbReference>
<dbReference type="Proteomes" id="UP000199086">
    <property type="component" value="Unassembled WGS sequence"/>
</dbReference>
<feature type="region of interest" description="Disordered" evidence="1">
    <location>
        <begin position="467"/>
        <end position="502"/>
    </location>
</feature>
<feature type="transmembrane region" description="Helical" evidence="2">
    <location>
        <begin position="211"/>
        <end position="232"/>
    </location>
</feature>
<dbReference type="Pfam" id="PF03703">
    <property type="entry name" value="bPH_2"/>
    <property type="match status" value="2"/>
</dbReference>
<keyword evidence="5" id="KW-1185">Reference proteome</keyword>
<feature type="domain" description="YdbS-like PH" evidence="3">
    <location>
        <begin position="391"/>
        <end position="453"/>
    </location>
</feature>
<keyword evidence="2" id="KW-0812">Transmembrane</keyword>
<evidence type="ECO:0000256" key="1">
    <source>
        <dbReference type="SAM" id="MobiDB-lite"/>
    </source>
</evidence>
<feature type="transmembrane region" description="Helical" evidence="2">
    <location>
        <begin position="238"/>
        <end position="260"/>
    </location>
</feature>
<dbReference type="PANTHER" id="PTHR34473">
    <property type="entry name" value="UPF0699 TRANSMEMBRANE PROTEIN YDBS"/>
    <property type="match status" value="1"/>
</dbReference>
<feature type="region of interest" description="Disordered" evidence="1">
    <location>
        <begin position="1"/>
        <end position="29"/>
    </location>
</feature>
<name>A0A1G6GF97_9ACTN</name>
<organism evidence="4 5">
    <name type="scientific">Raineyella antarctica</name>
    <dbReference type="NCBI Taxonomy" id="1577474"/>
    <lineage>
        <taxon>Bacteria</taxon>
        <taxon>Bacillati</taxon>
        <taxon>Actinomycetota</taxon>
        <taxon>Actinomycetes</taxon>
        <taxon>Propionibacteriales</taxon>
        <taxon>Propionibacteriaceae</taxon>
        <taxon>Raineyella</taxon>
    </lineage>
</organism>
<feature type="transmembrane region" description="Helical" evidence="2">
    <location>
        <begin position="70"/>
        <end position="95"/>
    </location>
</feature>
<dbReference type="RefSeq" id="WP_139283145.1">
    <property type="nucleotide sequence ID" value="NZ_FMYF01000002.1"/>
</dbReference>
<dbReference type="InterPro" id="IPR014529">
    <property type="entry name" value="UCP026631"/>
</dbReference>
<feature type="domain" description="YdbS-like PH" evidence="3">
    <location>
        <begin position="92"/>
        <end position="170"/>
    </location>
</feature>
<gene>
    <name evidence="4" type="ORF">GA0111570_102458</name>
</gene>
<dbReference type="PANTHER" id="PTHR34473:SF2">
    <property type="entry name" value="UPF0699 TRANSMEMBRANE PROTEIN YDBT"/>
    <property type="match status" value="1"/>
</dbReference>
<feature type="compositionally biased region" description="Pro residues" evidence="1">
    <location>
        <begin position="481"/>
        <end position="490"/>
    </location>
</feature>
<dbReference type="STRING" id="1577474.GA0111570_102458"/>
<evidence type="ECO:0000313" key="5">
    <source>
        <dbReference type="Proteomes" id="UP000199086"/>
    </source>
</evidence>
<keyword evidence="2" id="KW-1133">Transmembrane helix</keyword>
<accession>A0A1G6GF97</accession>
<reference evidence="4 5" key="1">
    <citation type="submission" date="2016-06" db="EMBL/GenBank/DDBJ databases">
        <authorList>
            <person name="Olsen C.W."/>
            <person name="Carey S."/>
            <person name="Hinshaw L."/>
            <person name="Karasin A.I."/>
        </authorList>
    </citation>
    <scope>NUCLEOTIDE SEQUENCE [LARGE SCALE GENOMIC DNA]</scope>
    <source>
        <strain evidence="4 5">LZ-22</strain>
    </source>
</reference>
<dbReference type="OrthoDB" id="3190163at2"/>